<dbReference type="SMART" id="SM00408">
    <property type="entry name" value="IGc2"/>
    <property type="match status" value="2"/>
</dbReference>
<dbReference type="Gene3D" id="2.60.40.10">
    <property type="entry name" value="Immunoglobulins"/>
    <property type="match status" value="2"/>
</dbReference>
<evidence type="ECO:0000313" key="4">
    <source>
        <dbReference type="Proteomes" id="UP000030746"/>
    </source>
</evidence>
<dbReference type="InterPro" id="IPR036179">
    <property type="entry name" value="Ig-like_dom_sf"/>
</dbReference>
<sequence length="287" mass="32337">MEFVLIVMIVPWITTMSSLKLHDTINEKTSLPMDYPEPQFLNSVTNITVREGSLAILPCTVQHLGTKQVAWRRLDNDHFLTIGTLTWVKDVDIQIEHRRLGDITDWDLLIKHVRPDHDGLYECQITSVEKYVRHVTLHVQATVVKGRKCVQEGQELKIVCNTTGKKKIPDDVTWLKDDQPINSSYFNHVVVTNYRSLGSKTLVSVLSVNTSKMADSGVYICQSSLAEVDSINITILKDISPNVKRGADAIYVPEVSEDYSGNKAESRYSTTCVQLCLIVLCVFLTVT</sequence>
<dbReference type="PANTHER" id="PTHR23279">
    <property type="entry name" value="DEFECTIVE PROBOSCIS EXTENSION RESPONSE DPR -RELATED"/>
    <property type="match status" value="1"/>
</dbReference>
<dbReference type="CTD" id="20247550"/>
<keyword evidence="1" id="KW-0732">Signal</keyword>
<feature type="domain" description="Ig-like" evidence="2">
    <location>
        <begin position="38"/>
        <end position="133"/>
    </location>
</feature>
<evidence type="ECO:0000259" key="2">
    <source>
        <dbReference type="PROSITE" id="PS50835"/>
    </source>
</evidence>
<dbReference type="RefSeq" id="XP_009044168.1">
    <property type="nucleotide sequence ID" value="XM_009045920.1"/>
</dbReference>
<evidence type="ECO:0000313" key="3">
    <source>
        <dbReference type="EMBL" id="ESP05623.1"/>
    </source>
</evidence>
<feature type="chain" id="PRO_5004717790" description="Ig-like domain-containing protein" evidence="1">
    <location>
        <begin position="19"/>
        <end position="287"/>
    </location>
</feature>
<dbReference type="SUPFAM" id="SSF48726">
    <property type="entry name" value="Immunoglobulin"/>
    <property type="match status" value="2"/>
</dbReference>
<dbReference type="GO" id="GO:0032589">
    <property type="term" value="C:neuron projection membrane"/>
    <property type="evidence" value="ECO:0007669"/>
    <property type="project" value="TreeGrafter"/>
</dbReference>
<reference evidence="3 4" key="1">
    <citation type="journal article" date="2013" name="Nature">
        <title>Insights into bilaterian evolution from three spiralian genomes.</title>
        <authorList>
            <person name="Simakov O."/>
            <person name="Marletaz F."/>
            <person name="Cho S.J."/>
            <person name="Edsinger-Gonzales E."/>
            <person name="Havlak P."/>
            <person name="Hellsten U."/>
            <person name="Kuo D.H."/>
            <person name="Larsson T."/>
            <person name="Lv J."/>
            <person name="Arendt D."/>
            <person name="Savage R."/>
            <person name="Osoegawa K."/>
            <person name="de Jong P."/>
            <person name="Grimwood J."/>
            <person name="Chapman J.A."/>
            <person name="Shapiro H."/>
            <person name="Aerts A."/>
            <person name="Otillar R.P."/>
            <person name="Terry A.Y."/>
            <person name="Boore J.L."/>
            <person name="Grigoriev I.V."/>
            <person name="Lindberg D.R."/>
            <person name="Seaver E.C."/>
            <person name="Weisblat D.A."/>
            <person name="Putnam N.H."/>
            <person name="Rokhsar D.S."/>
        </authorList>
    </citation>
    <scope>NUCLEOTIDE SEQUENCE [LARGE SCALE GENOMIC DNA]</scope>
</reference>
<dbReference type="InterPro" id="IPR013098">
    <property type="entry name" value="Ig_I-set"/>
</dbReference>
<dbReference type="Proteomes" id="UP000030746">
    <property type="component" value="Unassembled WGS sequence"/>
</dbReference>
<dbReference type="KEGG" id="lgi:LOTGIDRAFT_228123"/>
<feature type="signal peptide" evidence="1">
    <location>
        <begin position="1"/>
        <end position="18"/>
    </location>
</feature>
<dbReference type="InterPro" id="IPR003599">
    <property type="entry name" value="Ig_sub"/>
</dbReference>
<dbReference type="SMART" id="SM00409">
    <property type="entry name" value="IG"/>
    <property type="match status" value="2"/>
</dbReference>
<dbReference type="AlphaFoldDB" id="V4B553"/>
<dbReference type="HOGENOM" id="CLU_046341_4_2_1"/>
<dbReference type="PANTHER" id="PTHR23279:SF36">
    <property type="entry name" value="DEFECTIVE PROBOSCIS EXTENSION RESPONSE 9, ISOFORM A"/>
    <property type="match status" value="1"/>
</dbReference>
<accession>V4B553</accession>
<dbReference type="EMBL" id="KB199650">
    <property type="protein sequence ID" value="ESP05623.1"/>
    <property type="molecule type" value="Genomic_DNA"/>
</dbReference>
<dbReference type="GeneID" id="20247550"/>
<dbReference type="PROSITE" id="PS50835">
    <property type="entry name" value="IG_LIKE"/>
    <property type="match status" value="2"/>
</dbReference>
<protein>
    <recommendedName>
        <fullName evidence="2">Ig-like domain-containing protein</fullName>
    </recommendedName>
</protein>
<dbReference type="GO" id="GO:0050808">
    <property type="term" value="P:synapse organization"/>
    <property type="evidence" value="ECO:0007669"/>
    <property type="project" value="TreeGrafter"/>
</dbReference>
<dbReference type="InterPro" id="IPR013783">
    <property type="entry name" value="Ig-like_fold"/>
</dbReference>
<gene>
    <name evidence="3" type="ORF">LOTGIDRAFT_228123</name>
</gene>
<dbReference type="Pfam" id="PF07679">
    <property type="entry name" value="I-set"/>
    <property type="match status" value="1"/>
</dbReference>
<dbReference type="InterPro" id="IPR037448">
    <property type="entry name" value="Zig-8"/>
</dbReference>
<proteinExistence type="predicted"/>
<dbReference type="Pfam" id="PF13927">
    <property type="entry name" value="Ig_3"/>
    <property type="match status" value="1"/>
</dbReference>
<feature type="domain" description="Ig-like" evidence="2">
    <location>
        <begin position="150"/>
        <end position="234"/>
    </location>
</feature>
<name>V4B553_LOTGI</name>
<dbReference type="OrthoDB" id="6365338at2759"/>
<dbReference type="OMA" id="DSEMHEN"/>
<keyword evidence="4" id="KW-1185">Reference proteome</keyword>
<evidence type="ECO:0000256" key="1">
    <source>
        <dbReference type="SAM" id="SignalP"/>
    </source>
</evidence>
<dbReference type="InterPro" id="IPR003598">
    <property type="entry name" value="Ig_sub2"/>
</dbReference>
<organism evidence="3 4">
    <name type="scientific">Lottia gigantea</name>
    <name type="common">Giant owl limpet</name>
    <dbReference type="NCBI Taxonomy" id="225164"/>
    <lineage>
        <taxon>Eukaryota</taxon>
        <taxon>Metazoa</taxon>
        <taxon>Spiralia</taxon>
        <taxon>Lophotrochozoa</taxon>
        <taxon>Mollusca</taxon>
        <taxon>Gastropoda</taxon>
        <taxon>Patellogastropoda</taxon>
        <taxon>Lottioidea</taxon>
        <taxon>Lottiidae</taxon>
        <taxon>Lottia</taxon>
    </lineage>
</organism>
<dbReference type="InterPro" id="IPR007110">
    <property type="entry name" value="Ig-like_dom"/>
</dbReference>